<evidence type="ECO:0000313" key="2">
    <source>
        <dbReference type="Proteomes" id="UP000254821"/>
    </source>
</evidence>
<dbReference type="AlphaFoldDB" id="A0A377PLG1"/>
<dbReference type="EMBL" id="UGHP01000001">
    <property type="protein sequence ID" value="STQ81185.1"/>
    <property type="molecule type" value="Genomic_DNA"/>
</dbReference>
<reference evidence="1 2" key="1">
    <citation type="submission" date="2018-06" db="EMBL/GenBank/DDBJ databases">
        <authorList>
            <consortium name="Pathogen Informatics"/>
            <person name="Doyle S."/>
        </authorList>
    </citation>
    <scope>NUCLEOTIDE SEQUENCE [LARGE SCALE GENOMIC DNA]</scope>
    <source>
        <strain evidence="1 2">NCTC8105</strain>
    </source>
</reference>
<gene>
    <name evidence="1" type="ORF">NCTC8105_03363</name>
</gene>
<evidence type="ECO:0000313" key="1">
    <source>
        <dbReference type="EMBL" id="STQ81185.1"/>
    </source>
</evidence>
<protein>
    <submittedName>
        <fullName evidence="1">Uncharacterized protein</fullName>
    </submittedName>
</protein>
<dbReference type="Proteomes" id="UP000254821">
    <property type="component" value="Unassembled WGS sequence"/>
</dbReference>
<name>A0A377PLG1_HAFAL</name>
<sequence>MKVLQGRNLKYYKMRLKKDSYSLERVIIEDKYAGMAYGKGMIATVDKGIPYIYEGGKKV</sequence>
<accession>A0A377PLG1</accession>
<organism evidence="1 2">
    <name type="scientific">Hafnia alvei</name>
    <dbReference type="NCBI Taxonomy" id="569"/>
    <lineage>
        <taxon>Bacteria</taxon>
        <taxon>Pseudomonadati</taxon>
        <taxon>Pseudomonadota</taxon>
        <taxon>Gammaproteobacteria</taxon>
        <taxon>Enterobacterales</taxon>
        <taxon>Hafniaceae</taxon>
        <taxon>Hafnia</taxon>
    </lineage>
</organism>
<proteinExistence type="predicted"/>